<name>A0A0B2UMK1_TOXCA</name>
<dbReference type="Proteomes" id="UP000031036">
    <property type="component" value="Unassembled WGS sequence"/>
</dbReference>
<organism evidence="2 3">
    <name type="scientific">Toxocara canis</name>
    <name type="common">Canine roundworm</name>
    <dbReference type="NCBI Taxonomy" id="6265"/>
    <lineage>
        <taxon>Eukaryota</taxon>
        <taxon>Metazoa</taxon>
        <taxon>Ecdysozoa</taxon>
        <taxon>Nematoda</taxon>
        <taxon>Chromadorea</taxon>
        <taxon>Rhabditida</taxon>
        <taxon>Spirurina</taxon>
        <taxon>Ascaridomorpha</taxon>
        <taxon>Ascaridoidea</taxon>
        <taxon>Toxocaridae</taxon>
        <taxon>Toxocara</taxon>
    </lineage>
</organism>
<comment type="caution">
    <text evidence="2">The sequence shown here is derived from an EMBL/GenBank/DDBJ whole genome shotgun (WGS) entry which is preliminary data.</text>
</comment>
<evidence type="ECO:0000256" key="1">
    <source>
        <dbReference type="SAM" id="MobiDB-lite"/>
    </source>
</evidence>
<accession>A0A0B2UMK1</accession>
<evidence type="ECO:0000313" key="3">
    <source>
        <dbReference type="Proteomes" id="UP000031036"/>
    </source>
</evidence>
<protein>
    <submittedName>
        <fullName evidence="2">Uncharacterized protein</fullName>
    </submittedName>
</protein>
<keyword evidence="3" id="KW-1185">Reference proteome</keyword>
<gene>
    <name evidence="2" type="ORF">Tcan_00507</name>
</gene>
<feature type="compositionally biased region" description="Polar residues" evidence="1">
    <location>
        <begin position="88"/>
        <end position="99"/>
    </location>
</feature>
<dbReference type="AlphaFoldDB" id="A0A0B2UMK1"/>
<evidence type="ECO:0000313" key="2">
    <source>
        <dbReference type="EMBL" id="KHN70613.1"/>
    </source>
</evidence>
<feature type="region of interest" description="Disordered" evidence="1">
    <location>
        <begin position="88"/>
        <end position="112"/>
    </location>
</feature>
<reference evidence="2 3" key="1">
    <citation type="submission" date="2014-11" db="EMBL/GenBank/DDBJ databases">
        <title>Genetic blueprint of the zoonotic pathogen Toxocara canis.</title>
        <authorList>
            <person name="Zhu X.-Q."/>
            <person name="Korhonen P.K."/>
            <person name="Cai H."/>
            <person name="Young N.D."/>
            <person name="Nejsum P."/>
            <person name="von Samson-Himmelstjerna G."/>
            <person name="Boag P.R."/>
            <person name="Tan P."/>
            <person name="Li Q."/>
            <person name="Min J."/>
            <person name="Yang Y."/>
            <person name="Wang X."/>
            <person name="Fang X."/>
            <person name="Hall R.S."/>
            <person name="Hofmann A."/>
            <person name="Sternberg P.W."/>
            <person name="Jex A.R."/>
            <person name="Gasser R.B."/>
        </authorList>
    </citation>
    <scope>NUCLEOTIDE SEQUENCE [LARGE SCALE GENOMIC DNA]</scope>
    <source>
        <strain evidence="2">PN_DK_2014</strain>
    </source>
</reference>
<feature type="non-terminal residue" evidence="2">
    <location>
        <position position="1"/>
    </location>
</feature>
<sequence>SHYSKNFKKYFKHICNLPIRLAQGAYFVRQDARSLIAGSHCISSVDELAARNCLHPIRKSVSMPLAPPQFFQYFSLKASNILKIGTSRRTSTNTQQATPASRAAPQSWHFVE</sequence>
<feature type="non-terminal residue" evidence="2">
    <location>
        <position position="112"/>
    </location>
</feature>
<dbReference type="EMBL" id="JPKZ01022855">
    <property type="protein sequence ID" value="KHN70613.1"/>
    <property type="molecule type" value="Genomic_DNA"/>
</dbReference>
<proteinExistence type="predicted"/>